<dbReference type="VEuPathDB" id="CryptoDB:Vbra_17423"/>
<sequence>MSGIFRAIQPRACAQKESAARSGRMEKPHVRVGVGVIILREDKVLVGKRKGAHGAGKWQFPGGHLEFGEDVIDCAKREVKEETGLEIFHSRVGPYTNDKMMTENKHYITLYVIALSPPGQPDPQLLEPHKCEGWRWVEWPELRQLEPLFTPILNLMDQGYCPEELIEA</sequence>
<accession>A0A0G4GCQ3</accession>
<evidence type="ECO:0000256" key="1">
    <source>
        <dbReference type="ARBA" id="ARBA00022801"/>
    </source>
</evidence>
<dbReference type="SUPFAM" id="SSF55811">
    <property type="entry name" value="Nudix"/>
    <property type="match status" value="1"/>
</dbReference>
<dbReference type="Proteomes" id="UP000041254">
    <property type="component" value="Unassembled WGS sequence"/>
</dbReference>
<dbReference type="PROSITE" id="PS00893">
    <property type="entry name" value="NUDIX_BOX"/>
    <property type="match status" value="1"/>
</dbReference>
<dbReference type="Pfam" id="PF00293">
    <property type="entry name" value="NUDIX"/>
    <property type="match status" value="1"/>
</dbReference>
<gene>
    <name evidence="4" type="ORF">Vbra_17423</name>
</gene>
<dbReference type="InParanoid" id="A0A0G4GCQ3"/>
<proteinExistence type="inferred from homology"/>
<name>A0A0G4GCQ3_VITBC</name>
<dbReference type="GO" id="GO:0006203">
    <property type="term" value="P:dGTP catabolic process"/>
    <property type="evidence" value="ECO:0007669"/>
    <property type="project" value="TreeGrafter"/>
</dbReference>
<dbReference type="PANTHER" id="PTHR16099">
    <property type="entry name" value="8-OXO-DGTP DIPHOSPHATES NUDT15"/>
    <property type="match status" value="1"/>
</dbReference>
<dbReference type="GO" id="GO:0035539">
    <property type="term" value="F:8-oxo-7,8-dihydrodeoxyguanosine triphosphate pyrophosphatase activity"/>
    <property type="evidence" value="ECO:0007669"/>
    <property type="project" value="TreeGrafter"/>
</dbReference>
<dbReference type="PROSITE" id="PS51462">
    <property type="entry name" value="NUDIX"/>
    <property type="match status" value="1"/>
</dbReference>
<dbReference type="OrthoDB" id="447842at2759"/>
<evidence type="ECO:0000256" key="2">
    <source>
        <dbReference type="RuleBase" id="RU003476"/>
    </source>
</evidence>
<dbReference type="EMBL" id="CDMY01000625">
    <property type="protein sequence ID" value="CEM27052.1"/>
    <property type="molecule type" value="Genomic_DNA"/>
</dbReference>
<dbReference type="OMA" id="HFEASRN"/>
<dbReference type="AlphaFoldDB" id="A0A0G4GCQ3"/>
<keyword evidence="1 2" id="KW-0378">Hydrolase</keyword>
<evidence type="ECO:0000259" key="3">
    <source>
        <dbReference type="PROSITE" id="PS51462"/>
    </source>
</evidence>
<keyword evidence="5" id="KW-1185">Reference proteome</keyword>
<reference evidence="4 5" key="1">
    <citation type="submission" date="2014-11" db="EMBL/GenBank/DDBJ databases">
        <authorList>
            <person name="Zhu J."/>
            <person name="Qi W."/>
            <person name="Song R."/>
        </authorList>
    </citation>
    <scope>NUCLEOTIDE SEQUENCE [LARGE SCALE GENOMIC DNA]</scope>
</reference>
<dbReference type="GO" id="GO:0005829">
    <property type="term" value="C:cytosol"/>
    <property type="evidence" value="ECO:0007669"/>
    <property type="project" value="TreeGrafter"/>
</dbReference>
<dbReference type="CDD" id="cd04678">
    <property type="entry name" value="NUDIX_MTH2_Nudt15"/>
    <property type="match status" value="1"/>
</dbReference>
<protein>
    <recommendedName>
        <fullName evidence="3">Nudix hydrolase domain-containing protein</fullName>
    </recommendedName>
</protein>
<dbReference type="FunFam" id="3.90.79.10:FF:000060">
    <property type="entry name" value="Nudix hydrolase 1"/>
    <property type="match status" value="1"/>
</dbReference>
<dbReference type="STRING" id="1169540.A0A0G4GCQ3"/>
<dbReference type="PRINTS" id="PR00502">
    <property type="entry name" value="NUDIXFAMILY"/>
</dbReference>
<evidence type="ECO:0000313" key="4">
    <source>
        <dbReference type="EMBL" id="CEM27052.1"/>
    </source>
</evidence>
<evidence type="ECO:0000313" key="5">
    <source>
        <dbReference type="Proteomes" id="UP000041254"/>
    </source>
</evidence>
<dbReference type="Gene3D" id="3.90.79.10">
    <property type="entry name" value="Nucleoside Triphosphate Pyrophosphohydrolase"/>
    <property type="match status" value="1"/>
</dbReference>
<dbReference type="InterPro" id="IPR015797">
    <property type="entry name" value="NUDIX_hydrolase-like_dom_sf"/>
</dbReference>
<organism evidence="4 5">
    <name type="scientific">Vitrella brassicaformis (strain CCMP3155)</name>
    <dbReference type="NCBI Taxonomy" id="1169540"/>
    <lineage>
        <taxon>Eukaryota</taxon>
        <taxon>Sar</taxon>
        <taxon>Alveolata</taxon>
        <taxon>Colpodellida</taxon>
        <taxon>Vitrellaceae</taxon>
        <taxon>Vitrella</taxon>
    </lineage>
</organism>
<dbReference type="InterPro" id="IPR020476">
    <property type="entry name" value="Nudix_hydrolase"/>
</dbReference>
<dbReference type="PANTHER" id="PTHR16099:SF5">
    <property type="entry name" value="NUCLEOTIDE TRIPHOSPHATE DIPHOSPHATASE NUDT15"/>
    <property type="match status" value="1"/>
</dbReference>
<comment type="similarity">
    <text evidence="2">Belongs to the Nudix hydrolase family.</text>
</comment>
<feature type="domain" description="Nudix hydrolase" evidence="3">
    <location>
        <begin position="29"/>
        <end position="160"/>
    </location>
</feature>
<dbReference type="InterPro" id="IPR000086">
    <property type="entry name" value="NUDIX_hydrolase_dom"/>
</dbReference>
<dbReference type="InterPro" id="IPR020084">
    <property type="entry name" value="NUDIX_hydrolase_CS"/>
</dbReference>